<keyword evidence="3" id="KW-0378">Hydrolase</keyword>
<reference evidence="7" key="1">
    <citation type="submission" date="2017-02" db="UniProtKB">
        <authorList>
            <consortium name="WormBaseParasite"/>
        </authorList>
    </citation>
    <scope>IDENTIFICATION</scope>
</reference>
<evidence type="ECO:0000256" key="1">
    <source>
        <dbReference type="ARBA" id="ARBA00022723"/>
    </source>
</evidence>
<keyword evidence="6" id="KW-1185">Reference proteome</keyword>
<dbReference type="GO" id="GO:0000166">
    <property type="term" value="F:nucleotide binding"/>
    <property type="evidence" value="ECO:0007669"/>
    <property type="project" value="UniProtKB-KW"/>
</dbReference>
<dbReference type="Proteomes" id="UP000271162">
    <property type="component" value="Unassembled WGS sequence"/>
</dbReference>
<reference evidence="5 6" key="2">
    <citation type="submission" date="2018-11" db="EMBL/GenBank/DDBJ databases">
        <authorList>
            <consortium name="Pathogen Informatics"/>
        </authorList>
    </citation>
    <scope>NUCLEOTIDE SEQUENCE [LARGE SCALE GENOMIC DNA]</scope>
</reference>
<evidence type="ECO:0000313" key="7">
    <source>
        <dbReference type="WBParaSite" id="NBR_0001735401-mRNA-1"/>
    </source>
</evidence>
<name>A0A0N4YK23_NIPBR</name>
<dbReference type="GO" id="GO:0000287">
    <property type="term" value="F:magnesium ion binding"/>
    <property type="evidence" value="ECO:0007669"/>
    <property type="project" value="InterPro"/>
</dbReference>
<dbReference type="EMBL" id="UYSL01022713">
    <property type="protein sequence ID" value="VDL80969.1"/>
    <property type="molecule type" value="Genomic_DNA"/>
</dbReference>
<proteinExistence type="predicted"/>
<dbReference type="PANTHER" id="PTHR13045">
    <property type="entry name" value="5'-NUCLEOTIDASE"/>
    <property type="match status" value="1"/>
</dbReference>
<dbReference type="Pfam" id="PF05822">
    <property type="entry name" value="UMPH-1"/>
    <property type="match status" value="1"/>
</dbReference>
<dbReference type="InterPro" id="IPR006434">
    <property type="entry name" value="Pyrimidine_nucleotidase_eu"/>
</dbReference>
<dbReference type="WBParaSite" id="NBR_0001735401-mRNA-1">
    <property type="protein sequence ID" value="NBR_0001735401-mRNA-1"/>
    <property type="gene ID" value="NBR_0001735401"/>
</dbReference>
<dbReference type="InterPro" id="IPR036412">
    <property type="entry name" value="HAD-like_sf"/>
</dbReference>
<dbReference type="GO" id="GO:0008253">
    <property type="term" value="F:5'-nucleotidase activity"/>
    <property type="evidence" value="ECO:0007669"/>
    <property type="project" value="InterPro"/>
</dbReference>
<evidence type="ECO:0000313" key="5">
    <source>
        <dbReference type="EMBL" id="VDL80969.1"/>
    </source>
</evidence>
<gene>
    <name evidence="5" type="ORF">NBR_LOCUS17355</name>
</gene>
<dbReference type="OMA" id="DWCKEFV"/>
<evidence type="ECO:0000256" key="2">
    <source>
        <dbReference type="ARBA" id="ARBA00022741"/>
    </source>
</evidence>
<evidence type="ECO:0000256" key="3">
    <source>
        <dbReference type="ARBA" id="ARBA00022801"/>
    </source>
</evidence>
<dbReference type="SUPFAM" id="SSF56784">
    <property type="entry name" value="HAD-like"/>
    <property type="match status" value="1"/>
</dbReference>
<accession>A0A0N4YK23</accession>
<evidence type="ECO:0000256" key="4">
    <source>
        <dbReference type="ARBA" id="ARBA00022842"/>
    </source>
</evidence>
<sequence length="108" mass="12682">MEVTISSIMNHRSVHMRDRASVEKKLRHLISGGDRQFAVISDFDFTLTRFVDERGNRCLTSHSVVDQLLISLHPELEEMIHARTKKYSAIEFDTNMTKEDKIPYMIEW</sequence>
<keyword evidence="2" id="KW-0547">Nucleotide-binding</keyword>
<organism evidence="7">
    <name type="scientific">Nippostrongylus brasiliensis</name>
    <name type="common">Rat hookworm</name>
    <dbReference type="NCBI Taxonomy" id="27835"/>
    <lineage>
        <taxon>Eukaryota</taxon>
        <taxon>Metazoa</taxon>
        <taxon>Ecdysozoa</taxon>
        <taxon>Nematoda</taxon>
        <taxon>Chromadorea</taxon>
        <taxon>Rhabditida</taxon>
        <taxon>Rhabditina</taxon>
        <taxon>Rhabditomorpha</taxon>
        <taxon>Strongyloidea</taxon>
        <taxon>Heligmosomidae</taxon>
        <taxon>Nippostrongylus</taxon>
    </lineage>
</organism>
<dbReference type="AlphaFoldDB" id="A0A0N4YK23"/>
<keyword evidence="4" id="KW-0460">Magnesium</keyword>
<dbReference type="STRING" id="27835.A0A0N4YK23"/>
<dbReference type="PANTHER" id="PTHR13045:SF0">
    <property type="entry name" value="7-METHYLGUANOSINE PHOSPHATE-SPECIFIC 5'-NUCLEOTIDASE"/>
    <property type="match status" value="1"/>
</dbReference>
<evidence type="ECO:0000313" key="6">
    <source>
        <dbReference type="Proteomes" id="UP000271162"/>
    </source>
</evidence>
<protein>
    <submittedName>
        <fullName evidence="7">5'-nucleotidase</fullName>
    </submittedName>
</protein>
<keyword evidence="1" id="KW-0479">Metal-binding</keyword>
<dbReference type="GO" id="GO:0005737">
    <property type="term" value="C:cytoplasm"/>
    <property type="evidence" value="ECO:0007669"/>
    <property type="project" value="InterPro"/>
</dbReference>
<dbReference type="Gene3D" id="1.10.150.340">
    <property type="entry name" value="Pyrimidine 5'-nucleotidase (UMPH-1), N-terminal domain"/>
    <property type="match status" value="1"/>
</dbReference>